<name>A0A0P6W338_9HYPH</name>
<dbReference type="Proteomes" id="UP000048984">
    <property type="component" value="Unassembled WGS sequence"/>
</dbReference>
<evidence type="ECO:0000256" key="1">
    <source>
        <dbReference type="SAM" id="MobiDB-lite"/>
    </source>
</evidence>
<protein>
    <recommendedName>
        <fullName evidence="5">Cation:proton antiporter</fullName>
    </recommendedName>
</protein>
<organism evidence="3 4">
    <name type="scientific">Prosthecodimorpha hirschii</name>
    <dbReference type="NCBI Taxonomy" id="665126"/>
    <lineage>
        <taxon>Bacteria</taxon>
        <taxon>Pseudomonadati</taxon>
        <taxon>Pseudomonadota</taxon>
        <taxon>Alphaproteobacteria</taxon>
        <taxon>Hyphomicrobiales</taxon>
        <taxon>Ancalomicrobiaceae</taxon>
        <taxon>Prosthecodimorpha</taxon>
    </lineage>
</organism>
<gene>
    <name evidence="3" type="ORF">ABB55_06720</name>
</gene>
<evidence type="ECO:0000313" key="4">
    <source>
        <dbReference type="Proteomes" id="UP000048984"/>
    </source>
</evidence>
<reference evidence="3 4" key="1">
    <citation type="submission" date="2015-09" db="EMBL/GenBank/DDBJ databases">
        <authorList>
            <person name="Jackson K.R."/>
            <person name="Lunt B.L."/>
            <person name="Fisher J.N.B."/>
            <person name="Gardner A.V."/>
            <person name="Bailey M.E."/>
            <person name="Deus L.M."/>
            <person name="Earl A.S."/>
            <person name="Gibby P.D."/>
            <person name="Hartmann K.A."/>
            <person name="Liu J.E."/>
            <person name="Manci A.M."/>
            <person name="Nielsen D.A."/>
            <person name="Solomon M.B."/>
            <person name="Breakwell D.P."/>
            <person name="Burnett S.H."/>
            <person name="Grose J.H."/>
        </authorList>
    </citation>
    <scope>NUCLEOTIDE SEQUENCE [LARGE SCALE GENOMIC DNA]</scope>
    <source>
        <strain evidence="3 4">16</strain>
    </source>
</reference>
<keyword evidence="4" id="KW-1185">Reference proteome</keyword>
<comment type="caution">
    <text evidence="3">The sequence shown here is derived from an EMBL/GenBank/DDBJ whole genome shotgun (WGS) entry which is preliminary data.</text>
</comment>
<evidence type="ECO:0000313" key="3">
    <source>
        <dbReference type="EMBL" id="KPL51955.1"/>
    </source>
</evidence>
<dbReference type="AlphaFoldDB" id="A0A0P6W338"/>
<feature type="transmembrane region" description="Helical" evidence="2">
    <location>
        <begin position="71"/>
        <end position="89"/>
    </location>
</feature>
<dbReference type="GO" id="GO:0015385">
    <property type="term" value="F:sodium:proton antiporter activity"/>
    <property type="evidence" value="ECO:0007669"/>
    <property type="project" value="TreeGrafter"/>
</dbReference>
<reference evidence="3 4" key="2">
    <citation type="submission" date="2015-10" db="EMBL/GenBank/DDBJ databases">
        <title>Draft Genome Sequence of Prosthecomicrobium hirschii ATCC 27832.</title>
        <authorList>
            <person name="Daniel J."/>
            <person name="Givan S.A."/>
            <person name="Brun Y.V."/>
            <person name="Brown P.J."/>
        </authorList>
    </citation>
    <scope>NUCLEOTIDE SEQUENCE [LARGE SCALE GENOMIC DNA]</scope>
    <source>
        <strain evidence="3 4">16</strain>
    </source>
</reference>
<dbReference type="InterPro" id="IPR005133">
    <property type="entry name" value="PhaG_MnhG_YufB"/>
</dbReference>
<evidence type="ECO:0008006" key="5">
    <source>
        <dbReference type="Google" id="ProtNLM"/>
    </source>
</evidence>
<dbReference type="PANTHER" id="PTHR34703">
    <property type="entry name" value="ANTIPORTER SUBUNIT MNHG2-RELATED"/>
    <property type="match status" value="1"/>
</dbReference>
<feature type="transmembrane region" description="Helical" evidence="2">
    <location>
        <begin position="37"/>
        <end position="59"/>
    </location>
</feature>
<dbReference type="STRING" id="665126.ABB55_06720"/>
<proteinExistence type="predicted"/>
<keyword evidence="2" id="KW-1133">Transmembrane helix</keyword>
<sequence>MTFAAEALAAALILVGGAFLLLGSAALAKLRDPLRRLHAPTLAVTVGLGAILIASMLEAGIVRADPSWHELAIVLFLFLTAPVSAQMIAKVHLMEIDPATLPPPREGGPWASHAPDDEGEPERGG</sequence>
<feature type="region of interest" description="Disordered" evidence="1">
    <location>
        <begin position="100"/>
        <end position="125"/>
    </location>
</feature>
<accession>A0A0P6W338</accession>
<dbReference type="Pfam" id="PF03334">
    <property type="entry name" value="PhaG_MnhG_YufB"/>
    <property type="match status" value="1"/>
</dbReference>
<keyword evidence="2" id="KW-0812">Transmembrane</keyword>
<keyword evidence="2" id="KW-0472">Membrane</keyword>
<dbReference type="PANTHER" id="PTHR34703:SF1">
    <property type="entry name" value="ANTIPORTER SUBUNIT MNHG2-RELATED"/>
    <property type="match status" value="1"/>
</dbReference>
<evidence type="ECO:0000256" key="2">
    <source>
        <dbReference type="SAM" id="Phobius"/>
    </source>
</evidence>
<dbReference type="EMBL" id="LJYW01000001">
    <property type="protein sequence ID" value="KPL51955.1"/>
    <property type="molecule type" value="Genomic_DNA"/>
</dbReference>
<dbReference type="RefSeq" id="WP_054358118.1">
    <property type="nucleotide sequence ID" value="NZ_LJYW01000001.1"/>
</dbReference>